<proteinExistence type="predicted"/>
<name>A0A0Q9YRX6_9GAMM</name>
<dbReference type="RefSeq" id="WP_057624273.1">
    <property type="nucleotide sequence ID" value="NZ_LKHV02000001.1"/>
</dbReference>
<reference evidence="2" key="2">
    <citation type="journal article" date="2016" name="Genome Announc.">
        <title>Draft Genome Sequences of Two Novel Amoeba-Resistant Intranuclear Bacteria, 'Candidatus Berkiella cookevillensis' and 'Candidatus Berkiella aquae'.</title>
        <authorList>
            <person name="Mehari Y.T."/>
            <person name="Arivett B.A."/>
            <person name="Farone A.L."/>
            <person name="Gunderson J.H."/>
            <person name="Farone M.B."/>
        </authorList>
    </citation>
    <scope>NUCLEOTIDE SEQUENCE</scope>
    <source>
        <strain evidence="2">CC99</strain>
    </source>
</reference>
<dbReference type="EMBL" id="LKHV02000001">
    <property type="protein sequence ID" value="MCS5709595.1"/>
    <property type="molecule type" value="Genomic_DNA"/>
</dbReference>
<evidence type="ECO:0000313" key="2">
    <source>
        <dbReference type="EMBL" id="MCS5709595.1"/>
    </source>
</evidence>
<sequence length="80" mass="9631">MWHHKTKLGTFWIIESEENHEYYLGFDEDSLGHYKRIEDAIHDIKEHETGELKWDMSNITAIPESITEWQEGEPDNWDDI</sequence>
<dbReference type="EMBL" id="LKHV01000005">
    <property type="protein sequence ID" value="KRG18680.1"/>
    <property type="molecule type" value="Genomic_DNA"/>
</dbReference>
<dbReference type="AlphaFoldDB" id="A0A0Q9YRX6"/>
<dbReference type="Proteomes" id="UP000051494">
    <property type="component" value="Unassembled WGS sequence"/>
</dbReference>
<gene>
    <name evidence="1" type="ORF">CC99x_01160</name>
    <name evidence="2" type="ORF">CC99x_011880</name>
</gene>
<keyword evidence="3" id="KW-1185">Reference proteome</keyword>
<dbReference type="OrthoDB" id="7065648at2"/>
<reference evidence="1" key="1">
    <citation type="submission" date="2015-09" db="EMBL/GenBank/DDBJ databases">
        <title>Draft Genome Sequences of Two Novel Amoeba-resistant Intranuclear Bacteria, Candidatus Berkiella cookevillensis and Candidatus Berkiella aquae.</title>
        <authorList>
            <person name="Mehari Y.T."/>
            <person name="Arivett B.A."/>
            <person name="Farone A.L."/>
            <person name="Gunderson J.H."/>
            <person name="Farone M.B."/>
        </authorList>
    </citation>
    <scope>NUCLEOTIDE SEQUENCE [LARGE SCALE GENOMIC DNA]</scope>
    <source>
        <strain evidence="1">CC99</strain>
    </source>
</reference>
<accession>A0A0Q9YRX6</accession>
<reference evidence="2" key="3">
    <citation type="submission" date="2021-06" db="EMBL/GenBank/DDBJ databases">
        <title>Genomic Description and Analysis of Intracellular Bacteria, Candidatus Berkiella cookevillensis and Candidatus Berkiella aquae.</title>
        <authorList>
            <person name="Kidane D.T."/>
            <person name="Mehari Y.T."/>
            <person name="Rice F.C."/>
            <person name="Arivett B.A."/>
            <person name="Farone A.L."/>
            <person name="Berk S.G."/>
            <person name="Farone M.B."/>
        </authorList>
    </citation>
    <scope>NUCLEOTIDE SEQUENCE</scope>
    <source>
        <strain evidence="2">CC99</strain>
    </source>
</reference>
<evidence type="ECO:0000313" key="1">
    <source>
        <dbReference type="EMBL" id="KRG18680.1"/>
    </source>
</evidence>
<comment type="caution">
    <text evidence="1">The sequence shown here is derived from an EMBL/GenBank/DDBJ whole genome shotgun (WGS) entry which is preliminary data.</text>
</comment>
<organism evidence="1">
    <name type="scientific">Candidatus Berkiella cookevillensis</name>
    <dbReference type="NCBI Taxonomy" id="437022"/>
    <lineage>
        <taxon>Bacteria</taxon>
        <taxon>Pseudomonadati</taxon>
        <taxon>Pseudomonadota</taxon>
        <taxon>Gammaproteobacteria</taxon>
        <taxon>Candidatus Berkiellales</taxon>
        <taxon>Candidatus Berkiellaceae</taxon>
        <taxon>Candidatus Berkiella</taxon>
    </lineage>
</organism>
<protein>
    <submittedName>
        <fullName evidence="1">Uncharacterized protein</fullName>
    </submittedName>
</protein>
<evidence type="ECO:0000313" key="3">
    <source>
        <dbReference type="Proteomes" id="UP000051494"/>
    </source>
</evidence>